<dbReference type="EMBL" id="QXQA01000011">
    <property type="protein sequence ID" value="RIX51186.1"/>
    <property type="molecule type" value="Genomic_DNA"/>
</dbReference>
<evidence type="ECO:0000256" key="1">
    <source>
        <dbReference type="ARBA" id="ARBA00022553"/>
    </source>
</evidence>
<comment type="caution">
    <text evidence="8">The sequence shown here is derived from an EMBL/GenBank/DDBJ whole genome shotgun (WGS) entry which is preliminary data.</text>
</comment>
<dbReference type="AlphaFoldDB" id="A0A3A1UTP5"/>
<dbReference type="CDD" id="cd17535">
    <property type="entry name" value="REC_NarL-like"/>
    <property type="match status" value="1"/>
</dbReference>
<dbReference type="InterPro" id="IPR016032">
    <property type="entry name" value="Sig_transdc_resp-reg_C-effctor"/>
</dbReference>
<dbReference type="InterPro" id="IPR011006">
    <property type="entry name" value="CheY-like_superfamily"/>
</dbReference>
<dbReference type="GO" id="GO:0006355">
    <property type="term" value="P:regulation of DNA-templated transcription"/>
    <property type="evidence" value="ECO:0007669"/>
    <property type="project" value="InterPro"/>
</dbReference>
<dbReference type="GO" id="GO:0003677">
    <property type="term" value="F:DNA binding"/>
    <property type="evidence" value="ECO:0007669"/>
    <property type="project" value="UniProtKB-KW"/>
</dbReference>
<evidence type="ECO:0000259" key="6">
    <source>
        <dbReference type="PROSITE" id="PS50043"/>
    </source>
</evidence>
<dbReference type="OrthoDB" id="9780153at2"/>
<dbReference type="PANTHER" id="PTHR43214">
    <property type="entry name" value="TWO-COMPONENT RESPONSE REGULATOR"/>
    <property type="match status" value="1"/>
</dbReference>
<evidence type="ECO:0000313" key="9">
    <source>
        <dbReference type="Proteomes" id="UP000266482"/>
    </source>
</evidence>
<keyword evidence="9" id="KW-1185">Reference proteome</keyword>
<dbReference type="PRINTS" id="PR00038">
    <property type="entry name" value="HTHLUXR"/>
</dbReference>
<proteinExistence type="predicted"/>
<keyword evidence="2" id="KW-0805">Transcription regulation</keyword>
<protein>
    <submittedName>
        <fullName evidence="8">DNA-binding response regulator</fullName>
    </submittedName>
</protein>
<dbReference type="InterPro" id="IPR001789">
    <property type="entry name" value="Sig_transdc_resp-reg_receiver"/>
</dbReference>
<dbReference type="PROSITE" id="PS50043">
    <property type="entry name" value="HTH_LUXR_2"/>
    <property type="match status" value="1"/>
</dbReference>
<dbReference type="GO" id="GO:0000160">
    <property type="term" value="P:phosphorelay signal transduction system"/>
    <property type="evidence" value="ECO:0007669"/>
    <property type="project" value="InterPro"/>
</dbReference>
<evidence type="ECO:0000256" key="2">
    <source>
        <dbReference type="ARBA" id="ARBA00023015"/>
    </source>
</evidence>
<dbReference type="InterPro" id="IPR058245">
    <property type="entry name" value="NreC/VraR/RcsB-like_REC"/>
</dbReference>
<dbReference type="Gene3D" id="3.40.50.2300">
    <property type="match status" value="1"/>
</dbReference>
<keyword evidence="1 5" id="KW-0597">Phosphoprotein</keyword>
<dbReference type="Pfam" id="PF00072">
    <property type="entry name" value="Response_reg"/>
    <property type="match status" value="1"/>
</dbReference>
<dbReference type="Pfam" id="PF00196">
    <property type="entry name" value="GerE"/>
    <property type="match status" value="1"/>
</dbReference>
<feature type="domain" description="Response regulatory" evidence="7">
    <location>
        <begin position="4"/>
        <end position="120"/>
    </location>
</feature>
<dbReference type="SMART" id="SM00448">
    <property type="entry name" value="REC"/>
    <property type="match status" value="1"/>
</dbReference>
<dbReference type="InterPro" id="IPR039420">
    <property type="entry name" value="WalR-like"/>
</dbReference>
<dbReference type="Proteomes" id="UP000266482">
    <property type="component" value="Unassembled WGS sequence"/>
</dbReference>
<dbReference type="SUPFAM" id="SSF52172">
    <property type="entry name" value="CheY-like"/>
    <property type="match status" value="1"/>
</dbReference>
<sequence length="223" mass="24543">MTIRILIADDHKMVRRGLQLFLSSQPDIQIVGEAATGQEALELAAALQPDIVLMDIHMPGMSGIEATQQLTASLPKVKVMILTSFTDQDHALPAIRAGAKGYLLKDLEPEELVQAVRRVHEGKVELHPDVAGQLMSQYMSLYQGNPGSADEQTDDVREPLTKRELEVLRLIASGMNNRAIAEALVITEKTVKTHVTHILSKLDLEDRTQAALYAVRHGLDKEA</sequence>
<feature type="domain" description="HTH luxR-type" evidence="6">
    <location>
        <begin position="153"/>
        <end position="218"/>
    </location>
</feature>
<evidence type="ECO:0000256" key="5">
    <source>
        <dbReference type="PROSITE-ProRule" id="PRU00169"/>
    </source>
</evidence>
<evidence type="ECO:0000313" key="8">
    <source>
        <dbReference type="EMBL" id="RIX51186.1"/>
    </source>
</evidence>
<keyword evidence="3 8" id="KW-0238">DNA-binding</keyword>
<dbReference type="SMART" id="SM00421">
    <property type="entry name" value="HTH_LUXR"/>
    <property type="match status" value="1"/>
</dbReference>
<dbReference type="PROSITE" id="PS00622">
    <property type="entry name" value="HTH_LUXR_1"/>
    <property type="match status" value="1"/>
</dbReference>
<evidence type="ECO:0000256" key="3">
    <source>
        <dbReference type="ARBA" id="ARBA00023125"/>
    </source>
</evidence>
<dbReference type="SUPFAM" id="SSF46894">
    <property type="entry name" value="C-terminal effector domain of the bipartite response regulators"/>
    <property type="match status" value="1"/>
</dbReference>
<feature type="modified residue" description="4-aspartylphosphate" evidence="5">
    <location>
        <position position="55"/>
    </location>
</feature>
<dbReference type="PANTHER" id="PTHR43214:SF43">
    <property type="entry name" value="TWO-COMPONENT RESPONSE REGULATOR"/>
    <property type="match status" value="1"/>
</dbReference>
<dbReference type="InterPro" id="IPR000792">
    <property type="entry name" value="Tscrpt_reg_LuxR_C"/>
</dbReference>
<accession>A0A3A1UTP5</accession>
<dbReference type="PROSITE" id="PS50110">
    <property type="entry name" value="RESPONSE_REGULATORY"/>
    <property type="match status" value="1"/>
</dbReference>
<gene>
    <name evidence="8" type="ORF">D3P08_17045</name>
</gene>
<evidence type="ECO:0000259" key="7">
    <source>
        <dbReference type="PROSITE" id="PS50110"/>
    </source>
</evidence>
<reference evidence="8 9" key="1">
    <citation type="submission" date="2018-09" db="EMBL/GenBank/DDBJ databases">
        <title>Paenibacillus aracenensis nov. sp. isolated from a cave in southern Spain.</title>
        <authorList>
            <person name="Jurado V."/>
            <person name="Gutierrez-Patricio S."/>
            <person name="Gonzalez-Pimentel J.L."/>
            <person name="Miller A.Z."/>
            <person name="Laiz L."/>
            <person name="Saiz-Jimenez C."/>
        </authorList>
    </citation>
    <scope>NUCLEOTIDE SEQUENCE [LARGE SCALE GENOMIC DNA]</scope>
    <source>
        <strain evidence="8 9">DSM 22867</strain>
    </source>
</reference>
<keyword evidence="4" id="KW-0804">Transcription</keyword>
<organism evidence="8 9">
    <name type="scientific">Paenibacillus nanensis</name>
    <dbReference type="NCBI Taxonomy" id="393251"/>
    <lineage>
        <taxon>Bacteria</taxon>
        <taxon>Bacillati</taxon>
        <taxon>Bacillota</taxon>
        <taxon>Bacilli</taxon>
        <taxon>Bacillales</taxon>
        <taxon>Paenibacillaceae</taxon>
        <taxon>Paenibacillus</taxon>
    </lineage>
</organism>
<name>A0A3A1UTP5_9BACL</name>
<evidence type="ECO:0000256" key="4">
    <source>
        <dbReference type="ARBA" id="ARBA00023163"/>
    </source>
</evidence>
<dbReference type="CDD" id="cd06170">
    <property type="entry name" value="LuxR_C_like"/>
    <property type="match status" value="1"/>
</dbReference>
<dbReference type="RefSeq" id="WP_119600919.1">
    <property type="nucleotide sequence ID" value="NZ_QXQA01000011.1"/>
</dbReference>